<dbReference type="HOGENOM" id="CLU_2865590_0_0_9"/>
<sequence length="64" mass="7180">MQIIKTKNSKKSLSSKTIKMATMVCCEMHFLTTTSFISVSSTIADCVNRHIDSNENIKTRLISL</sequence>
<protein>
    <submittedName>
        <fullName evidence="1">Uncharacterized protein</fullName>
    </submittedName>
</protein>
<gene>
    <name evidence="1" type="ordered locus">NWMN_0751</name>
</gene>
<accession>A0A0H3K7N3</accession>
<evidence type="ECO:0000313" key="1">
    <source>
        <dbReference type="EMBL" id="BAF67023.1"/>
    </source>
</evidence>
<evidence type="ECO:0000313" key="2">
    <source>
        <dbReference type="Proteomes" id="UP000006386"/>
    </source>
</evidence>
<name>A0A0H3K7N3_STAAE</name>
<dbReference type="KEGG" id="sae:NWMN_0751"/>
<dbReference type="EMBL" id="AP009351">
    <property type="protein sequence ID" value="BAF67023.1"/>
    <property type="molecule type" value="Genomic_DNA"/>
</dbReference>
<dbReference type="Proteomes" id="UP000006386">
    <property type="component" value="Chromosome"/>
</dbReference>
<dbReference type="AlphaFoldDB" id="A0A0H3K7N3"/>
<proteinExistence type="predicted"/>
<reference evidence="1 2" key="1">
    <citation type="journal article" date="2008" name="J. Bacteriol.">
        <title>Genome sequence of Staphylococcus aureus strain Newman and comparative analysis of staphylococcal genomes: polymorphism and evolution of two major pathogenicity islands.</title>
        <authorList>
            <person name="Baba T."/>
            <person name="Bae T."/>
            <person name="Schneewind O."/>
            <person name="Takeuchi F."/>
            <person name="Hiramatsu K."/>
        </authorList>
    </citation>
    <scope>NUCLEOTIDE SEQUENCE [LARGE SCALE GENOMIC DNA]</scope>
    <source>
        <strain evidence="1 2">Newman</strain>
    </source>
</reference>
<organism evidence="1 2">
    <name type="scientific">Staphylococcus aureus (strain Newman)</name>
    <dbReference type="NCBI Taxonomy" id="426430"/>
    <lineage>
        <taxon>Bacteria</taxon>
        <taxon>Bacillati</taxon>
        <taxon>Bacillota</taxon>
        <taxon>Bacilli</taxon>
        <taxon>Bacillales</taxon>
        <taxon>Staphylococcaceae</taxon>
        <taxon>Staphylococcus</taxon>
    </lineage>
</organism>